<proteinExistence type="predicted"/>
<dbReference type="EMBL" id="VSSQ01024284">
    <property type="protein sequence ID" value="MPM71707.1"/>
    <property type="molecule type" value="Genomic_DNA"/>
</dbReference>
<organism evidence="1">
    <name type="scientific">bioreactor metagenome</name>
    <dbReference type="NCBI Taxonomy" id="1076179"/>
    <lineage>
        <taxon>unclassified sequences</taxon>
        <taxon>metagenomes</taxon>
        <taxon>ecological metagenomes</taxon>
    </lineage>
</organism>
<protein>
    <submittedName>
        <fullName evidence="1">Uncharacterized protein</fullName>
    </submittedName>
</protein>
<name>A0A645C3C3_9ZZZZ</name>
<gene>
    <name evidence="1" type="ORF">SDC9_118677</name>
</gene>
<sequence length="88" mass="10022">MRPRHDGRGAVSLSRLRRQQTFLGERTQYGQHRAAPDAEHRDKLAFRWHRRIGGINAGKNILAQPVQNLDRGLVHQKVLHCTGLDAPI</sequence>
<reference evidence="1" key="1">
    <citation type="submission" date="2019-08" db="EMBL/GenBank/DDBJ databases">
        <authorList>
            <person name="Kucharzyk K."/>
            <person name="Murdoch R.W."/>
            <person name="Higgins S."/>
            <person name="Loffler F."/>
        </authorList>
    </citation>
    <scope>NUCLEOTIDE SEQUENCE</scope>
</reference>
<comment type="caution">
    <text evidence="1">The sequence shown here is derived from an EMBL/GenBank/DDBJ whole genome shotgun (WGS) entry which is preliminary data.</text>
</comment>
<dbReference type="AlphaFoldDB" id="A0A645C3C3"/>
<accession>A0A645C3C3</accession>
<evidence type="ECO:0000313" key="1">
    <source>
        <dbReference type="EMBL" id="MPM71707.1"/>
    </source>
</evidence>